<evidence type="ECO:0000256" key="2">
    <source>
        <dbReference type="ARBA" id="ARBA00022676"/>
    </source>
</evidence>
<comment type="caution">
    <text evidence="5">The sequence shown here is derived from an EMBL/GenBank/DDBJ whole genome shotgun (WGS) entry which is preliminary data.</text>
</comment>
<dbReference type="PANTHER" id="PTHR43685:SF5">
    <property type="entry name" value="GLYCOSYLTRANSFERASE EPSE-RELATED"/>
    <property type="match status" value="1"/>
</dbReference>
<proteinExistence type="inferred from homology"/>
<dbReference type="InterPro" id="IPR029044">
    <property type="entry name" value="Nucleotide-diphossugar_trans"/>
</dbReference>
<dbReference type="OrthoDB" id="174925at2"/>
<evidence type="ECO:0000313" key="5">
    <source>
        <dbReference type="EMBL" id="TPP03925.1"/>
    </source>
</evidence>
<reference evidence="5 6" key="1">
    <citation type="submission" date="2019-06" db="EMBL/GenBank/DDBJ databases">
        <title>Rhizobium sp. CL12 isolated from roots of soybean.</title>
        <authorList>
            <person name="Wang C."/>
        </authorList>
    </citation>
    <scope>NUCLEOTIDE SEQUENCE [LARGE SCALE GENOMIC DNA]</scope>
    <source>
        <strain evidence="5 6">CL12</strain>
    </source>
</reference>
<dbReference type="EMBL" id="VFYP01000009">
    <property type="protein sequence ID" value="TPP03925.1"/>
    <property type="molecule type" value="Genomic_DNA"/>
</dbReference>
<keyword evidence="2" id="KW-0328">Glycosyltransferase</keyword>
<name>A0A504U0M2_9HYPH</name>
<evidence type="ECO:0000259" key="4">
    <source>
        <dbReference type="Pfam" id="PF00535"/>
    </source>
</evidence>
<keyword evidence="6" id="KW-1185">Reference proteome</keyword>
<organism evidence="5 6">
    <name type="scientific">Rhizobium glycinendophyticum</name>
    <dbReference type="NCBI Taxonomy" id="2589807"/>
    <lineage>
        <taxon>Bacteria</taxon>
        <taxon>Pseudomonadati</taxon>
        <taxon>Pseudomonadota</taxon>
        <taxon>Alphaproteobacteria</taxon>
        <taxon>Hyphomicrobiales</taxon>
        <taxon>Rhizobiaceae</taxon>
        <taxon>Rhizobium/Agrobacterium group</taxon>
        <taxon>Rhizobium</taxon>
    </lineage>
</organism>
<dbReference type="PANTHER" id="PTHR43685">
    <property type="entry name" value="GLYCOSYLTRANSFERASE"/>
    <property type="match status" value="1"/>
</dbReference>
<protein>
    <submittedName>
        <fullName evidence="5">Glycosyltransferase</fullName>
    </submittedName>
</protein>
<dbReference type="GO" id="GO:0016757">
    <property type="term" value="F:glycosyltransferase activity"/>
    <property type="evidence" value="ECO:0007669"/>
    <property type="project" value="UniProtKB-KW"/>
</dbReference>
<evidence type="ECO:0000256" key="1">
    <source>
        <dbReference type="ARBA" id="ARBA00006739"/>
    </source>
</evidence>
<sequence>MRKTLILMPAYNPDSKELLDSVESLLQQTYPVDICIIDDGSRQPVKLPVQDPENKITLIRCEKNGGITAALRKGVEYALAKDYAYIGRLDVGDISYPKRLALQHAFLDANPKVGLVGTLSRVLDMGGREMFIHGVKPGVRNVRTQLWKSAPFKHSTFLMRSDVFRVVGNYDLDFNGSEDNELMQRIIKKFDIDCIQEVLIDYYDNPEGISSKKRNLQLRKRLSAMVKHPCPLSAGWYYGLMRTVGLIVMPHRVAKSISVGLWRQSNGNHAN</sequence>
<dbReference type="Pfam" id="PF00535">
    <property type="entry name" value="Glycos_transf_2"/>
    <property type="match status" value="1"/>
</dbReference>
<dbReference type="RefSeq" id="WP_140832431.1">
    <property type="nucleotide sequence ID" value="NZ_VFYP01000009.1"/>
</dbReference>
<feature type="domain" description="Glycosyltransferase 2-like" evidence="4">
    <location>
        <begin position="6"/>
        <end position="165"/>
    </location>
</feature>
<comment type="similarity">
    <text evidence="1">Belongs to the glycosyltransferase 2 family.</text>
</comment>
<dbReference type="Gene3D" id="3.90.550.10">
    <property type="entry name" value="Spore Coat Polysaccharide Biosynthesis Protein SpsA, Chain A"/>
    <property type="match status" value="1"/>
</dbReference>
<dbReference type="Proteomes" id="UP000316429">
    <property type="component" value="Unassembled WGS sequence"/>
</dbReference>
<dbReference type="InterPro" id="IPR050834">
    <property type="entry name" value="Glycosyltransf_2"/>
</dbReference>
<dbReference type="SUPFAM" id="SSF53448">
    <property type="entry name" value="Nucleotide-diphospho-sugar transferases"/>
    <property type="match status" value="1"/>
</dbReference>
<keyword evidence="3 5" id="KW-0808">Transferase</keyword>
<accession>A0A504U0M2</accession>
<evidence type="ECO:0000256" key="3">
    <source>
        <dbReference type="ARBA" id="ARBA00022679"/>
    </source>
</evidence>
<evidence type="ECO:0000313" key="6">
    <source>
        <dbReference type="Proteomes" id="UP000316429"/>
    </source>
</evidence>
<dbReference type="InterPro" id="IPR001173">
    <property type="entry name" value="Glyco_trans_2-like"/>
</dbReference>
<gene>
    <name evidence="5" type="ORF">FJQ55_22810</name>
</gene>
<dbReference type="AlphaFoldDB" id="A0A504U0M2"/>